<protein>
    <submittedName>
        <fullName evidence="10">MYB-related transcription factor</fullName>
    </submittedName>
</protein>
<evidence type="ECO:0000256" key="7">
    <source>
        <dbReference type="SAM" id="MobiDB-lite"/>
    </source>
</evidence>
<evidence type="ECO:0000256" key="2">
    <source>
        <dbReference type="ARBA" id="ARBA00022737"/>
    </source>
</evidence>
<name>A0A059PRJ9_SALMI</name>
<dbReference type="GO" id="GO:0000978">
    <property type="term" value="F:RNA polymerase II cis-regulatory region sequence-specific DNA binding"/>
    <property type="evidence" value="ECO:0007669"/>
    <property type="project" value="TreeGrafter"/>
</dbReference>
<feature type="domain" description="Myb-like" evidence="8">
    <location>
        <begin position="14"/>
        <end position="65"/>
    </location>
</feature>
<dbReference type="Gene3D" id="1.10.10.60">
    <property type="entry name" value="Homeodomain-like"/>
    <property type="match status" value="2"/>
</dbReference>
<keyword evidence="6" id="KW-0539">Nucleus</keyword>
<dbReference type="PROSITE" id="PS50090">
    <property type="entry name" value="MYB_LIKE"/>
    <property type="match status" value="2"/>
</dbReference>
<comment type="subcellular location">
    <subcellularLocation>
        <location evidence="1">Nucleus</location>
    </subcellularLocation>
</comment>
<dbReference type="EMBL" id="KF059410">
    <property type="protein sequence ID" value="AGN52080.1"/>
    <property type="molecule type" value="mRNA"/>
</dbReference>
<sequence>MATLRTSGRASQRRKGCRKWHWTHEEDELLKTLVQMHGPAKWDHIATHIEGRSGKSCRIRWLNQLHPGVDKTPFTVEEKRRLLLLHSEFGNKWSVIVSYFPGRTDNQVKNQYHILAGSRKSTPSSSSNDPHVRLDNGSRGLSQNQSISMVGSQFSDVTSRGTNYHGSAPLVSPMPGRVGMRPSFIGGSSSVYGKGENFTQVGPPSSTLSSLGPRPHQRKSYGSSMISDANSAGHEYIDFLGVGGSD</sequence>
<evidence type="ECO:0000256" key="5">
    <source>
        <dbReference type="ARBA" id="ARBA00023163"/>
    </source>
</evidence>
<feature type="domain" description="Myb-like" evidence="8">
    <location>
        <begin position="66"/>
        <end position="116"/>
    </location>
</feature>
<evidence type="ECO:0000259" key="8">
    <source>
        <dbReference type="PROSITE" id="PS50090"/>
    </source>
</evidence>
<evidence type="ECO:0000256" key="1">
    <source>
        <dbReference type="ARBA" id="ARBA00004123"/>
    </source>
</evidence>
<evidence type="ECO:0000256" key="3">
    <source>
        <dbReference type="ARBA" id="ARBA00023015"/>
    </source>
</evidence>
<feature type="domain" description="HTH myb-type" evidence="9">
    <location>
        <begin position="71"/>
        <end position="120"/>
    </location>
</feature>
<feature type="region of interest" description="Disordered" evidence="7">
    <location>
        <begin position="195"/>
        <end position="223"/>
    </location>
</feature>
<dbReference type="PROSITE" id="PS51294">
    <property type="entry name" value="HTH_MYB"/>
    <property type="match status" value="2"/>
</dbReference>
<dbReference type="Pfam" id="PF13921">
    <property type="entry name" value="Myb_DNA-bind_6"/>
    <property type="match status" value="1"/>
</dbReference>
<evidence type="ECO:0000313" key="10">
    <source>
        <dbReference type="EMBL" id="AGN52080.1"/>
    </source>
</evidence>
<keyword evidence="3" id="KW-0805">Transcription regulation</keyword>
<keyword evidence="5" id="KW-0804">Transcription</keyword>
<evidence type="ECO:0000256" key="4">
    <source>
        <dbReference type="ARBA" id="ARBA00023125"/>
    </source>
</evidence>
<feature type="region of interest" description="Disordered" evidence="7">
    <location>
        <begin position="118"/>
        <end position="175"/>
    </location>
</feature>
<dbReference type="AlphaFoldDB" id="A0A059PRJ9"/>
<organism evidence="10">
    <name type="scientific">Salvia miltiorrhiza</name>
    <name type="common">Chinese sage</name>
    <dbReference type="NCBI Taxonomy" id="226208"/>
    <lineage>
        <taxon>Eukaryota</taxon>
        <taxon>Viridiplantae</taxon>
        <taxon>Streptophyta</taxon>
        <taxon>Embryophyta</taxon>
        <taxon>Tracheophyta</taxon>
        <taxon>Spermatophyta</taxon>
        <taxon>Magnoliopsida</taxon>
        <taxon>eudicotyledons</taxon>
        <taxon>Gunneridae</taxon>
        <taxon>Pentapetalae</taxon>
        <taxon>asterids</taxon>
        <taxon>lamiids</taxon>
        <taxon>Lamiales</taxon>
        <taxon>Lamiaceae</taxon>
        <taxon>Nepetoideae</taxon>
        <taxon>Mentheae</taxon>
        <taxon>Salviinae</taxon>
        <taxon>Salvia</taxon>
        <taxon>Salvia incertae sedis</taxon>
    </lineage>
</organism>
<proteinExistence type="evidence at transcript level"/>
<dbReference type="CDD" id="cd00167">
    <property type="entry name" value="SANT"/>
    <property type="match status" value="2"/>
</dbReference>
<feature type="compositionally biased region" description="Polar residues" evidence="7">
    <location>
        <begin position="139"/>
        <end position="165"/>
    </location>
</feature>
<feature type="compositionally biased region" description="Low complexity" evidence="7">
    <location>
        <begin position="202"/>
        <end position="214"/>
    </location>
</feature>
<dbReference type="FunFam" id="1.10.10.60:FF:000060">
    <property type="entry name" value="MYB transcription factor"/>
    <property type="match status" value="1"/>
</dbReference>
<reference evidence="10" key="2">
    <citation type="journal article" date="2014" name="BMC Genomics">
        <title>Genome-wide characterization and comparative analysis of R2R3-MYB transcription factors shows the complexity of MYB-associated regulatory networks in Salvia miltiorrhiza.</title>
        <authorList>
            <person name="Li C."/>
            <person name="Lu S."/>
        </authorList>
    </citation>
    <scope>NUCLEOTIDE SEQUENCE</scope>
</reference>
<dbReference type="InterPro" id="IPR017930">
    <property type="entry name" value="Myb_dom"/>
</dbReference>
<keyword evidence="2" id="KW-0677">Repeat</keyword>
<dbReference type="GO" id="GO:0000981">
    <property type="term" value="F:DNA-binding transcription factor activity, RNA polymerase II-specific"/>
    <property type="evidence" value="ECO:0007669"/>
    <property type="project" value="TreeGrafter"/>
</dbReference>
<dbReference type="GO" id="GO:0005634">
    <property type="term" value="C:nucleus"/>
    <property type="evidence" value="ECO:0007669"/>
    <property type="project" value="UniProtKB-SubCell"/>
</dbReference>
<keyword evidence="4" id="KW-0238">DNA-binding</keyword>
<dbReference type="InterPro" id="IPR001005">
    <property type="entry name" value="SANT/Myb"/>
</dbReference>
<gene>
    <name evidence="10" type="primary">MYB56</name>
</gene>
<dbReference type="InterPro" id="IPR009057">
    <property type="entry name" value="Homeodomain-like_sf"/>
</dbReference>
<dbReference type="PANTHER" id="PTHR45614:SF264">
    <property type="entry name" value="HOMEODOMAIN-RELATED"/>
    <property type="match status" value="1"/>
</dbReference>
<evidence type="ECO:0000313" key="11">
    <source>
        <dbReference type="EMBL" id="AGN52190.1"/>
    </source>
</evidence>
<dbReference type="InterPro" id="IPR050560">
    <property type="entry name" value="MYB_TF"/>
</dbReference>
<feature type="compositionally biased region" description="Polar residues" evidence="7">
    <location>
        <begin position="119"/>
        <end position="129"/>
    </location>
</feature>
<dbReference type="PANTHER" id="PTHR45614">
    <property type="entry name" value="MYB PROTEIN-RELATED"/>
    <property type="match status" value="1"/>
</dbReference>
<feature type="domain" description="HTH myb-type" evidence="9">
    <location>
        <begin position="14"/>
        <end position="69"/>
    </location>
</feature>
<accession>A0A059PRJ9</accession>
<dbReference type="SMART" id="SM00717">
    <property type="entry name" value="SANT"/>
    <property type="match status" value="2"/>
</dbReference>
<reference evidence="11" key="1">
    <citation type="submission" date="2013-05" db="EMBL/GenBank/DDBJ databases">
        <title>Genome-wide characterization and comparative analysis of R2R3-MYB transcription factors reveals the complexity of MYB-associated regulatory networks in Salvia miltiorrhiza.</title>
        <authorList>
            <person name="Li C."/>
            <person name="Lu S."/>
        </authorList>
    </citation>
    <scope>NUCLEOTIDE SEQUENCE</scope>
</reference>
<evidence type="ECO:0000259" key="9">
    <source>
        <dbReference type="PROSITE" id="PS51294"/>
    </source>
</evidence>
<evidence type="ECO:0000256" key="6">
    <source>
        <dbReference type="ARBA" id="ARBA00023242"/>
    </source>
</evidence>
<dbReference type="SUPFAM" id="SSF46689">
    <property type="entry name" value="Homeodomain-like"/>
    <property type="match status" value="1"/>
</dbReference>
<dbReference type="EMBL" id="KF059520">
    <property type="protein sequence ID" value="AGN52190.1"/>
    <property type="molecule type" value="Genomic_DNA"/>
</dbReference>